<dbReference type="AlphaFoldDB" id="A0A0E9WHU7"/>
<sequence length="24" mass="2661">MLKTLHINLGAHISPNTALRLSFL</sequence>
<name>A0A0E9WHU7_ANGAN</name>
<accession>A0A0E9WHU7</accession>
<reference evidence="1" key="1">
    <citation type="submission" date="2014-11" db="EMBL/GenBank/DDBJ databases">
        <authorList>
            <person name="Amaro Gonzalez C."/>
        </authorList>
    </citation>
    <scope>NUCLEOTIDE SEQUENCE</scope>
</reference>
<evidence type="ECO:0000313" key="1">
    <source>
        <dbReference type="EMBL" id="JAH89058.1"/>
    </source>
</evidence>
<proteinExistence type="predicted"/>
<protein>
    <submittedName>
        <fullName evidence="1">Uncharacterized protein</fullName>
    </submittedName>
</protein>
<dbReference type="EMBL" id="GBXM01019519">
    <property type="protein sequence ID" value="JAH89058.1"/>
    <property type="molecule type" value="Transcribed_RNA"/>
</dbReference>
<organism evidence="1">
    <name type="scientific">Anguilla anguilla</name>
    <name type="common">European freshwater eel</name>
    <name type="synonym">Muraena anguilla</name>
    <dbReference type="NCBI Taxonomy" id="7936"/>
    <lineage>
        <taxon>Eukaryota</taxon>
        <taxon>Metazoa</taxon>
        <taxon>Chordata</taxon>
        <taxon>Craniata</taxon>
        <taxon>Vertebrata</taxon>
        <taxon>Euteleostomi</taxon>
        <taxon>Actinopterygii</taxon>
        <taxon>Neopterygii</taxon>
        <taxon>Teleostei</taxon>
        <taxon>Anguilliformes</taxon>
        <taxon>Anguillidae</taxon>
        <taxon>Anguilla</taxon>
    </lineage>
</organism>
<reference evidence="1" key="2">
    <citation type="journal article" date="2015" name="Fish Shellfish Immunol.">
        <title>Early steps in the European eel (Anguilla anguilla)-Vibrio vulnificus interaction in the gills: Role of the RtxA13 toxin.</title>
        <authorList>
            <person name="Callol A."/>
            <person name="Pajuelo D."/>
            <person name="Ebbesson L."/>
            <person name="Teles M."/>
            <person name="MacKenzie S."/>
            <person name="Amaro C."/>
        </authorList>
    </citation>
    <scope>NUCLEOTIDE SEQUENCE</scope>
</reference>